<keyword evidence="3" id="KW-1133">Transmembrane helix</keyword>
<evidence type="ECO:0000313" key="8">
    <source>
        <dbReference type="EMBL" id="NXD18609.1"/>
    </source>
</evidence>
<evidence type="ECO:0000256" key="5">
    <source>
        <dbReference type="ARBA" id="ARBA00023180"/>
    </source>
</evidence>
<evidence type="ECO:0000313" key="9">
    <source>
        <dbReference type="Proteomes" id="UP000661971"/>
    </source>
</evidence>
<dbReference type="PROSITE" id="PS50268">
    <property type="entry name" value="CADHERIN_2"/>
    <property type="match status" value="1"/>
</dbReference>
<dbReference type="CDD" id="cd11304">
    <property type="entry name" value="Cadherin_repeat"/>
    <property type="match status" value="1"/>
</dbReference>
<proteinExistence type="predicted"/>
<dbReference type="PANTHER" id="PTHR24028">
    <property type="entry name" value="CADHERIN-87A"/>
    <property type="match status" value="1"/>
</dbReference>
<dbReference type="EMBL" id="WBNA01001198">
    <property type="protein sequence ID" value="NXD18609.1"/>
    <property type="molecule type" value="Genomic_DNA"/>
</dbReference>
<comment type="caution">
    <text evidence="8">The sequence shown here is derived from an EMBL/GenBank/DDBJ whole genome shotgun (WGS) entry which is preliminary data.</text>
</comment>
<feature type="non-terminal residue" evidence="8">
    <location>
        <position position="71"/>
    </location>
</feature>
<evidence type="ECO:0000259" key="7">
    <source>
        <dbReference type="PROSITE" id="PS50268"/>
    </source>
</evidence>
<dbReference type="GO" id="GO:0005886">
    <property type="term" value="C:plasma membrane"/>
    <property type="evidence" value="ECO:0007669"/>
    <property type="project" value="TreeGrafter"/>
</dbReference>
<evidence type="ECO:0000256" key="4">
    <source>
        <dbReference type="ARBA" id="ARBA00023136"/>
    </source>
</evidence>
<dbReference type="Pfam" id="PF00028">
    <property type="entry name" value="Cadherin"/>
    <property type="match status" value="1"/>
</dbReference>
<dbReference type="SMART" id="SM00112">
    <property type="entry name" value="CA"/>
    <property type="match status" value="1"/>
</dbReference>
<evidence type="ECO:0000256" key="3">
    <source>
        <dbReference type="ARBA" id="ARBA00022989"/>
    </source>
</evidence>
<protein>
    <submittedName>
        <fullName evidence="8">PCDGB protein</fullName>
    </submittedName>
</protein>
<sequence length="71" mass="7609">VSATDADDAMNGEVKYVFQIISEIASDIFQLDSATGQISLLGELDFEEFSSFVLEVQARDGGGLFDTAKVS</sequence>
<keyword evidence="4" id="KW-0472">Membrane</keyword>
<evidence type="ECO:0000256" key="6">
    <source>
        <dbReference type="PROSITE-ProRule" id="PRU00043"/>
    </source>
</evidence>
<feature type="domain" description="Cadherin" evidence="7">
    <location>
        <begin position="1"/>
        <end position="62"/>
    </location>
</feature>
<dbReference type="InterPro" id="IPR050174">
    <property type="entry name" value="Protocadherin/Cadherin-CA"/>
</dbReference>
<dbReference type="SUPFAM" id="SSF49313">
    <property type="entry name" value="Cadherin-like"/>
    <property type="match status" value="1"/>
</dbReference>
<keyword evidence="5" id="KW-0325">Glycoprotein</keyword>
<evidence type="ECO:0000256" key="1">
    <source>
        <dbReference type="ARBA" id="ARBA00004167"/>
    </source>
</evidence>
<dbReference type="AlphaFoldDB" id="A0A851TPP4"/>
<dbReference type="Proteomes" id="UP000661971">
    <property type="component" value="Unassembled WGS sequence"/>
</dbReference>
<dbReference type="Gene3D" id="2.60.40.60">
    <property type="entry name" value="Cadherins"/>
    <property type="match status" value="1"/>
</dbReference>
<evidence type="ECO:0000256" key="2">
    <source>
        <dbReference type="ARBA" id="ARBA00022692"/>
    </source>
</evidence>
<keyword evidence="9" id="KW-1185">Reference proteome</keyword>
<dbReference type="GO" id="GO:0005509">
    <property type="term" value="F:calcium ion binding"/>
    <property type="evidence" value="ECO:0007669"/>
    <property type="project" value="UniProtKB-UniRule"/>
</dbReference>
<dbReference type="PANTHER" id="PTHR24028:SF234">
    <property type="entry name" value="PROTOCADHERIN GAMMA-A3"/>
    <property type="match status" value="1"/>
</dbReference>
<gene>
    <name evidence="8" type="primary">Pcdhga11</name>
    <name evidence="8" type="ORF">NOTNIG_R14635</name>
</gene>
<comment type="subcellular location">
    <subcellularLocation>
        <location evidence="1">Membrane</location>
        <topology evidence="1">Single-pass membrane protein</topology>
    </subcellularLocation>
</comment>
<name>A0A851TPP4_9AVES</name>
<feature type="non-terminal residue" evidence="8">
    <location>
        <position position="1"/>
    </location>
</feature>
<organism evidence="8 9">
    <name type="scientific">Nothocercus nigrocapillus</name>
    <dbReference type="NCBI Taxonomy" id="1977171"/>
    <lineage>
        <taxon>Eukaryota</taxon>
        <taxon>Metazoa</taxon>
        <taxon>Chordata</taxon>
        <taxon>Craniata</taxon>
        <taxon>Vertebrata</taxon>
        <taxon>Euteleostomi</taxon>
        <taxon>Archelosauria</taxon>
        <taxon>Archosauria</taxon>
        <taxon>Dinosauria</taxon>
        <taxon>Saurischia</taxon>
        <taxon>Theropoda</taxon>
        <taxon>Coelurosauria</taxon>
        <taxon>Aves</taxon>
        <taxon>Palaeognathae</taxon>
        <taxon>Tinamiformes</taxon>
        <taxon>Tinamidae</taxon>
        <taxon>Nothocercus</taxon>
    </lineage>
</organism>
<dbReference type="InterPro" id="IPR002126">
    <property type="entry name" value="Cadherin-like_dom"/>
</dbReference>
<dbReference type="GO" id="GO:0007156">
    <property type="term" value="P:homophilic cell adhesion via plasma membrane adhesion molecules"/>
    <property type="evidence" value="ECO:0007669"/>
    <property type="project" value="InterPro"/>
</dbReference>
<keyword evidence="6" id="KW-0106">Calcium</keyword>
<accession>A0A851TPP4</accession>
<dbReference type="InterPro" id="IPR015919">
    <property type="entry name" value="Cadherin-like_sf"/>
</dbReference>
<keyword evidence="2" id="KW-0812">Transmembrane</keyword>
<reference evidence="9" key="1">
    <citation type="submission" date="2023-07" db="EMBL/GenBank/DDBJ databases">
        <title>Bird 10,000 Genomes (B10K) Project - Family phase.</title>
        <authorList>
            <person name="Zhang G."/>
        </authorList>
    </citation>
    <scope>NUCLEOTIDE SEQUENCE [LARGE SCALE GENOMIC DNA]</scope>
</reference>